<protein>
    <submittedName>
        <fullName evidence="1">Uncharacterized protein</fullName>
    </submittedName>
</protein>
<sequence length="67" mass="7397">MGALFARTSSNLKDSRNAFTSRKLLGSLNMRFRAASIFRHSDFIGNKSHQSQENIPAISAISIVSQN</sequence>
<reference evidence="1 2" key="1">
    <citation type="submission" date="2017-07" db="EMBL/GenBank/DDBJ databases">
        <title>Genome sequence of the Sordaria macrospora wild type strain R19027.</title>
        <authorList>
            <person name="Nowrousian M."/>
            <person name="Teichert I."/>
            <person name="Kueck U."/>
        </authorList>
    </citation>
    <scope>NUCLEOTIDE SEQUENCE [LARGE SCALE GENOMIC DNA]</scope>
    <source>
        <strain evidence="1 2">R19027</strain>
        <tissue evidence="1">Mycelium</tissue>
    </source>
</reference>
<accession>A0A8S8ZPA5</accession>
<dbReference type="Proteomes" id="UP000433876">
    <property type="component" value="Unassembled WGS sequence"/>
</dbReference>
<evidence type="ECO:0000313" key="2">
    <source>
        <dbReference type="Proteomes" id="UP000433876"/>
    </source>
</evidence>
<organism evidence="1 2">
    <name type="scientific">Sordaria macrospora</name>
    <dbReference type="NCBI Taxonomy" id="5147"/>
    <lineage>
        <taxon>Eukaryota</taxon>
        <taxon>Fungi</taxon>
        <taxon>Dikarya</taxon>
        <taxon>Ascomycota</taxon>
        <taxon>Pezizomycotina</taxon>
        <taxon>Sordariomycetes</taxon>
        <taxon>Sordariomycetidae</taxon>
        <taxon>Sordariales</taxon>
        <taxon>Sordariaceae</taxon>
        <taxon>Sordaria</taxon>
    </lineage>
</organism>
<gene>
    <name evidence="1" type="ORF">SMACR_05641</name>
</gene>
<name>A0A8S8ZPA5_SORMA</name>
<comment type="caution">
    <text evidence="1">The sequence shown here is derived from an EMBL/GenBank/DDBJ whole genome shotgun (WGS) entry which is preliminary data.</text>
</comment>
<evidence type="ECO:0000313" key="1">
    <source>
        <dbReference type="EMBL" id="KAA8630521.1"/>
    </source>
</evidence>
<dbReference type="AlphaFoldDB" id="A0A8S8ZPA5"/>
<dbReference type="EMBL" id="NMPR01000101">
    <property type="protein sequence ID" value="KAA8630521.1"/>
    <property type="molecule type" value="Genomic_DNA"/>
</dbReference>
<proteinExistence type="predicted"/>